<dbReference type="InterPro" id="IPR026983">
    <property type="entry name" value="DHC"/>
</dbReference>
<accession>A0A448XJV9</accession>
<gene>
    <name evidence="13" type="ORF">PXEA_LOCUS31810</name>
</gene>
<evidence type="ECO:0000256" key="9">
    <source>
        <dbReference type="ARBA" id="ARBA00023175"/>
    </source>
</evidence>
<dbReference type="GO" id="GO:0005524">
    <property type="term" value="F:ATP binding"/>
    <property type="evidence" value="ECO:0007669"/>
    <property type="project" value="UniProtKB-KW"/>
</dbReference>
<dbReference type="Pfam" id="PF12774">
    <property type="entry name" value="AAA_6"/>
    <property type="match status" value="1"/>
</dbReference>
<feature type="domain" description="Dynein heavy chain hydrolytic ATP-binding dynein motor region" evidence="12">
    <location>
        <begin position="147"/>
        <end position="326"/>
    </location>
</feature>
<comment type="caution">
    <text evidence="13">The sequence shown here is derived from an EMBL/GenBank/DDBJ whole genome shotgun (WGS) entry which is preliminary data.</text>
</comment>
<name>A0A448XJV9_9PLAT</name>
<keyword evidence="5" id="KW-0067">ATP-binding</keyword>
<organism evidence="13 14">
    <name type="scientific">Protopolystoma xenopodis</name>
    <dbReference type="NCBI Taxonomy" id="117903"/>
    <lineage>
        <taxon>Eukaryota</taxon>
        <taxon>Metazoa</taxon>
        <taxon>Spiralia</taxon>
        <taxon>Lophotrochozoa</taxon>
        <taxon>Platyhelminthes</taxon>
        <taxon>Monogenea</taxon>
        <taxon>Polyopisthocotylea</taxon>
        <taxon>Polystomatidea</taxon>
        <taxon>Polystomatidae</taxon>
        <taxon>Protopolystoma</taxon>
    </lineage>
</organism>
<keyword evidence="11" id="KW-0966">Cell projection</keyword>
<keyword evidence="10" id="KW-0206">Cytoskeleton</keyword>
<evidence type="ECO:0000313" key="14">
    <source>
        <dbReference type="Proteomes" id="UP000784294"/>
    </source>
</evidence>
<evidence type="ECO:0000313" key="13">
    <source>
        <dbReference type="EMBL" id="VEL38370.1"/>
    </source>
</evidence>
<keyword evidence="6" id="KW-0243">Dynein</keyword>
<sequence>MMVLTTNQVWWTWELEDVFRKISRGQKTALKEYASLLQNQLDDVVVRIRAPLSKNNRAKLTTVLIIDVHARDIVDTFVRDSVLSAREFEWEAQMRFYWIRQSDGILAIAGSGPVLGLSMVPNSSIGSVDAEESDNLVVRQCTGNFLYGYEYMGLNGRLVITPLTDRIYLTLTQALSMHLGGAPAGPAGTGKTETIKDLAKALGILCLVTNCGEGMDAMAIAKIFSGLCQTGAWGCFDEFNRIEAPVLSVISTQIRTIQTALAACVRRFQFETSEIRLNRRVGIFITMNPGYAGRTELPESVKALFRPVVVIVPDLQQICEIMLFSQVGWQFFTLLPY</sequence>
<keyword evidence="4" id="KW-0547">Nucleotide-binding</keyword>
<comment type="subcellular location">
    <subcellularLocation>
        <location evidence="1">Cytoplasm</location>
        <location evidence="1">Cytoskeleton</location>
        <location evidence="1">Cilium axoneme</location>
    </subcellularLocation>
</comment>
<dbReference type="GO" id="GO:0030286">
    <property type="term" value="C:dynein complex"/>
    <property type="evidence" value="ECO:0007669"/>
    <property type="project" value="UniProtKB-KW"/>
</dbReference>
<dbReference type="OrthoDB" id="447173at2759"/>
<evidence type="ECO:0000256" key="3">
    <source>
        <dbReference type="ARBA" id="ARBA00022701"/>
    </source>
</evidence>
<dbReference type="Proteomes" id="UP000784294">
    <property type="component" value="Unassembled WGS sequence"/>
</dbReference>
<dbReference type="PANTHER" id="PTHR22878">
    <property type="entry name" value="DYNEIN HEAVY CHAIN 6, AXONEMAL-LIKE-RELATED"/>
    <property type="match status" value="1"/>
</dbReference>
<proteinExistence type="predicted"/>
<reference evidence="13" key="1">
    <citation type="submission" date="2018-11" db="EMBL/GenBank/DDBJ databases">
        <authorList>
            <consortium name="Pathogen Informatics"/>
        </authorList>
    </citation>
    <scope>NUCLEOTIDE SEQUENCE</scope>
</reference>
<protein>
    <recommendedName>
        <fullName evidence="12">Dynein heavy chain hydrolytic ATP-binding dynein motor region domain-containing protein</fullName>
    </recommendedName>
</protein>
<dbReference type="Gene3D" id="3.40.50.300">
    <property type="entry name" value="P-loop containing nucleotide triphosphate hydrolases"/>
    <property type="match status" value="1"/>
</dbReference>
<evidence type="ECO:0000256" key="1">
    <source>
        <dbReference type="ARBA" id="ARBA00004430"/>
    </source>
</evidence>
<evidence type="ECO:0000256" key="7">
    <source>
        <dbReference type="ARBA" id="ARBA00023054"/>
    </source>
</evidence>
<dbReference type="InterPro" id="IPR035699">
    <property type="entry name" value="AAA_6"/>
</dbReference>
<dbReference type="Gene3D" id="1.20.58.1120">
    <property type="match status" value="1"/>
</dbReference>
<evidence type="ECO:0000256" key="10">
    <source>
        <dbReference type="ARBA" id="ARBA00023212"/>
    </source>
</evidence>
<evidence type="ECO:0000256" key="2">
    <source>
        <dbReference type="ARBA" id="ARBA00022490"/>
    </source>
</evidence>
<keyword evidence="8" id="KW-0969">Cilium</keyword>
<dbReference type="GO" id="GO:0005874">
    <property type="term" value="C:microtubule"/>
    <property type="evidence" value="ECO:0007669"/>
    <property type="project" value="UniProtKB-KW"/>
</dbReference>
<dbReference type="SUPFAM" id="SSF52540">
    <property type="entry name" value="P-loop containing nucleoside triphosphate hydrolases"/>
    <property type="match status" value="1"/>
</dbReference>
<keyword evidence="2" id="KW-0963">Cytoplasm</keyword>
<dbReference type="AlphaFoldDB" id="A0A448XJV9"/>
<evidence type="ECO:0000256" key="6">
    <source>
        <dbReference type="ARBA" id="ARBA00023017"/>
    </source>
</evidence>
<dbReference type="GO" id="GO:0051959">
    <property type="term" value="F:dynein light intermediate chain binding"/>
    <property type="evidence" value="ECO:0007669"/>
    <property type="project" value="InterPro"/>
</dbReference>
<evidence type="ECO:0000259" key="12">
    <source>
        <dbReference type="Pfam" id="PF12774"/>
    </source>
</evidence>
<keyword evidence="3" id="KW-0493">Microtubule</keyword>
<keyword evidence="7" id="KW-0175">Coiled coil</keyword>
<keyword evidence="14" id="KW-1185">Reference proteome</keyword>
<dbReference type="GO" id="GO:0005930">
    <property type="term" value="C:axoneme"/>
    <property type="evidence" value="ECO:0007669"/>
    <property type="project" value="UniProtKB-SubCell"/>
</dbReference>
<dbReference type="GO" id="GO:0007018">
    <property type="term" value="P:microtubule-based movement"/>
    <property type="evidence" value="ECO:0007669"/>
    <property type="project" value="InterPro"/>
</dbReference>
<evidence type="ECO:0000256" key="5">
    <source>
        <dbReference type="ARBA" id="ARBA00022840"/>
    </source>
</evidence>
<dbReference type="EMBL" id="CAAALY010257694">
    <property type="protein sequence ID" value="VEL38370.1"/>
    <property type="molecule type" value="Genomic_DNA"/>
</dbReference>
<evidence type="ECO:0000256" key="4">
    <source>
        <dbReference type="ARBA" id="ARBA00022741"/>
    </source>
</evidence>
<dbReference type="PANTHER" id="PTHR22878:SF63">
    <property type="entry name" value="DYNEIN AXONEMAL HEAVY CHAIN 10"/>
    <property type="match status" value="1"/>
</dbReference>
<dbReference type="InterPro" id="IPR027417">
    <property type="entry name" value="P-loop_NTPase"/>
</dbReference>
<evidence type="ECO:0000256" key="11">
    <source>
        <dbReference type="ARBA" id="ARBA00023273"/>
    </source>
</evidence>
<dbReference type="FunFam" id="3.40.50.300:FF:000044">
    <property type="entry name" value="Dynein heavy chain 5, axonemal"/>
    <property type="match status" value="1"/>
</dbReference>
<evidence type="ECO:0000256" key="8">
    <source>
        <dbReference type="ARBA" id="ARBA00023069"/>
    </source>
</evidence>
<keyword evidence="9" id="KW-0505">Motor protein</keyword>
<dbReference type="GO" id="GO:0045505">
    <property type="term" value="F:dynein intermediate chain binding"/>
    <property type="evidence" value="ECO:0007669"/>
    <property type="project" value="InterPro"/>
</dbReference>